<dbReference type="AlphaFoldDB" id="A0AAE3ECZ6"/>
<dbReference type="Proteomes" id="UP001198182">
    <property type="component" value="Unassembled WGS sequence"/>
</dbReference>
<proteinExistence type="predicted"/>
<dbReference type="Pfam" id="PF18164">
    <property type="entry name" value="GNAT_C"/>
    <property type="match status" value="1"/>
</dbReference>
<comment type="caution">
    <text evidence="2">The sequence shown here is derived from an EMBL/GenBank/DDBJ whole genome shotgun (WGS) entry which is preliminary data.</text>
</comment>
<organism evidence="2 3">
    <name type="scientific">Hominifimenecus microfluidus</name>
    <dbReference type="NCBI Taxonomy" id="2885348"/>
    <lineage>
        <taxon>Bacteria</taxon>
        <taxon>Bacillati</taxon>
        <taxon>Bacillota</taxon>
        <taxon>Clostridia</taxon>
        <taxon>Lachnospirales</taxon>
        <taxon>Lachnospiraceae</taxon>
        <taxon>Hominifimenecus</taxon>
    </lineage>
</organism>
<dbReference type="RefSeq" id="WP_308454873.1">
    <property type="nucleotide sequence ID" value="NZ_JAJEQR010000069.1"/>
</dbReference>
<evidence type="ECO:0000259" key="1">
    <source>
        <dbReference type="Pfam" id="PF18164"/>
    </source>
</evidence>
<name>A0AAE3ECZ6_9FIRM</name>
<sequence>MSNDATDYDMNAFIEWVFQRNDLPLNDLPEDTLLRKNMKAYLLQGGKVGWSHGKLKLNFWQ</sequence>
<keyword evidence="3" id="KW-1185">Reference proteome</keyword>
<reference evidence="2" key="1">
    <citation type="submission" date="2021-10" db="EMBL/GenBank/DDBJ databases">
        <title>Anaerobic single-cell dispensing facilitates the cultivation of human gut bacteria.</title>
        <authorList>
            <person name="Afrizal A."/>
        </authorList>
    </citation>
    <scope>NUCLEOTIDE SEQUENCE</scope>
    <source>
        <strain evidence="2">CLA-AA-H215</strain>
    </source>
</reference>
<gene>
    <name evidence="2" type="ORF">LKD81_15975</name>
</gene>
<accession>A0AAE3ECZ6</accession>
<protein>
    <recommendedName>
        <fullName evidence="1">GNAT-like C-terminal domain-containing protein</fullName>
    </recommendedName>
</protein>
<evidence type="ECO:0000313" key="2">
    <source>
        <dbReference type="EMBL" id="MCC2232468.1"/>
    </source>
</evidence>
<dbReference type="Gene3D" id="3.40.630.120">
    <property type="match status" value="1"/>
</dbReference>
<dbReference type="InterPro" id="IPR041644">
    <property type="entry name" value="GNAT_C"/>
</dbReference>
<dbReference type="EMBL" id="JAJEQR010000069">
    <property type="protein sequence ID" value="MCC2232468.1"/>
    <property type="molecule type" value="Genomic_DNA"/>
</dbReference>
<evidence type="ECO:0000313" key="3">
    <source>
        <dbReference type="Proteomes" id="UP001198182"/>
    </source>
</evidence>
<feature type="domain" description="GNAT-like C-terminal" evidence="1">
    <location>
        <begin position="6"/>
        <end position="54"/>
    </location>
</feature>